<sequence>MAEKIRFLGSWIEVAPALLICPKKTSTSPELETITEEIHSHYSIFHKLCLSKLGKKLIQDAFDCDGKGDEAVGFLD</sequence>
<protein>
    <submittedName>
        <fullName evidence="1">Uncharacterized protein</fullName>
    </submittedName>
</protein>
<evidence type="ECO:0000313" key="2">
    <source>
        <dbReference type="Proteomes" id="UP001457282"/>
    </source>
</evidence>
<keyword evidence="2" id="KW-1185">Reference proteome</keyword>
<dbReference type="EMBL" id="JBEDUW010000006">
    <property type="protein sequence ID" value="KAK9920907.1"/>
    <property type="molecule type" value="Genomic_DNA"/>
</dbReference>
<organism evidence="1 2">
    <name type="scientific">Rubus argutus</name>
    <name type="common">Southern blackberry</name>
    <dbReference type="NCBI Taxonomy" id="59490"/>
    <lineage>
        <taxon>Eukaryota</taxon>
        <taxon>Viridiplantae</taxon>
        <taxon>Streptophyta</taxon>
        <taxon>Embryophyta</taxon>
        <taxon>Tracheophyta</taxon>
        <taxon>Spermatophyta</taxon>
        <taxon>Magnoliopsida</taxon>
        <taxon>eudicotyledons</taxon>
        <taxon>Gunneridae</taxon>
        <taxon>Pentapetalae</taxon>
        <taxon>rosids</taxon>
        <taxon>fabids</taxon>
        <taxon>Rosales</taxon>
        <taxon>Rosaceae</taxon>
        <taxon>Rosoideae</taxon>
        <taxon>Rosoideae incertae sedis</taxon>
        <taxon>Rubus</taxon>
    </lineage>
</organism>
<reference evidence="1 2" key="1">
    <citation type="journal article" date="2023" name="G3 (Bethesda)">
        <title>A chromosome-length genome assembly and annotation of blackberry (Rubus argutus, cv. 'Hillquist').</title>
        <authorList>
            <person name="Bruna T."/>
            <person name="Aryal R."/>
            <person name="Dudchenko O."/>
            <person name="Sargent D.J."/>
            <person name="Mead D."/>
            <person name="Buti M."/>
            <person name="Cavallini A."/>
            <person name="Hytonen T."/>
            <person name="Andres J."/>
            <person name="Pham M."/>
            <person name="Weisz D."/>
            <person name="Mascagni F."/>
            <person name="Usai G."/>
            <person name="Natali L."/>
            <person name="Bassil N."/>
            <person name="Fernandez G.E."/>
            <person name="Lomsadze A."/>
            <person name="Armour M."/>
            <person name="Olukolu B."/>
            <person name="Poorten T."/>
            <person name="Britton C."/>
            <person name="Davik J."/>
            <person name="Ashrafi H."/>
            <person name="Aiden E.L."/>
            <person name="Borodovsky M."/>
            <person name="Worthington M."/>
        </authorList>
    </citation>
    <scope>NUCLEOTIDE SEQUENCE [LARGE SCALE GENOMIC DNA]</scope>
    <source>
        <strain evidence="1">PI 553951</strain>
    </source>
</reference>
<proteinExistence type="predicted"/>
<dbReference type="Proteomes" id="UP001457282">
    <property type="component" value="Unassembled WGS sequence"/>
</dbReference>
<dbReference type="PANTHER" id="PTHR36063">
    <property type="entry name" value="ARABIDOPSIS THALIANA GENOMIC DNA, CHROMOSOME 5, P1 CLONE:MOK16"/>
    <property type="match status" value="1"/>
</dbReference>
<dbReference type="PANTHER" id="PTHR36063:SF1">
    <property type="entry name" value="ARABIDOPSIS THALIANA GENOMIC DNA, CHROMOSOME 5, P1 CLONE:MOK16"/>
    <property type="match status" value="1"/>
</dbReference>
<gene>
    <name evidence="1" type="ORF">M0R45_029445</name>
</gene>
<comment type="caution">
    <text evidence="1">The sequence shown here is derived from an EMBL/GenBank/DDBJ whole genome shotgun (WGS) entry which is preliminary data.</text>
</comment>
<dbReference type="AlphaFoldDB" id="A0AAW1W913"/>
<name>A0AAW1W913_RUBAR</name>
<evidence type="ECO:0000313" key="1">
    <source>
        <dbReference type="EMBL" id="KAK9920907.1"/>
    </source>
</evidence>
<accession>A0AAW1W913</accession>